<dbReference type="Proteomes" id="UP000824533">
    <property type="component" value="Linkage Group LG05"/>
</dbReference>
<evidence type="ECO:0000313" key="1">
    <source>
        <dbReference type="EMBL" id="KAJ0181291.1"/>
    </source>
</evidence>
<dbReference type="EMBL" id="CM034391">
    <property type="protein sequence ID" value="KAJ0181291.1"/>
    <property type="molecule type" value="Genomic_DNA"/>
</dbReference>
<protein>
    <submittedName>
        <fullName evidence="1">Uncharacterized protein</fullName>
    </submittedName>
</protein>
<keyword evidence="2" id="KW-1185">Reference proteome</keyword>
<gene>
    <name evidence="1" type="ORF">K1T71_003376</name>
</gene>
<accession>A0ACC1DCB1</accession>
<proteinExistence type="predicted"/>
<sequence>MTFRYLSLNLLTLLLLSGYAFAGKTKEKSCDGVEVNKTIHKKDIIAKGIDRPYQLSVFEDSFYFSYNFGNDTQDTFKIGHLKKKDDMESFDTIKNGFATAIDRENKIAYFGGSEGIYEADLNKNREIKPVFEGHKYNIWDMFFDQHLYFILYPSLLLYKKVGNTTERVEHIDKEIYHFVIDDDNDTFIATKDGIYEIKNGTTESIHYDGPKLFRALEIDREGNAYFCGQNGIYVADKHNHTLVEIASIKDIFGLTFDEDNHIIYSDPHEIVRLLPENC</sequence>
<evidence type="ECO:0000313" key="2">
    <source>
        <dbReference type="Proteomes" id="UP000824533"/>
    </source>
</evidence>
<name>A0ACC1DCB1_9NEOP</name>
<reference evidence="1 2" key="1">
    <citation type="journal article" date="2021" name="Front. Genet.">
        <title>Chromosome-Level Genome Assembly Reveals Significant Gene Expansion in the Toll and IMD Signaling Pathways of Dendrolimus kikuchii.</title>
        <authorList>
            <person name="Zhou J."/>
            <person name="Wu P."/>
            <person name="Xiong Z."/>
            <person name="Liu N."/>
            <person name="Zhao N."/>
            <person name="Ji M."/>
            <person name="Qiu Y."/>
            <person name="Yang B."/>
        </authorList>
    </citation>
    <scope>NUCLEOTIDE SEQUENCE [LARGE SCALE GENOMIC DNA]</scope>
    <source>
        <strain evidence="1">Ann1</strain>
    </source>
</reference>
<comment type="caution">
    <text evidence="1">The sequence shown here is derived from an EMBL/GenBank/DDBJ whole genome shotgun (WGS) entry which is preliminary data.</text>
</comment>
<organism evidence="1 2">
    <name type="scientific">Dendrolimus kikuchii</name>
    <dbReference type="NCBI Taxonomy" id="765133"/>
    <lineage>
        <taxon>Eukaryota</taxon>
        <taxon>Metazoa</taxon>
        <taxon>Ecdysozoa</taxon>
        <taxon>Arthropoda</taxon>
        <taxon>Hexapoda</taxon>
        <taxon>Insecta</taxon>
        <taxon>Pterygota</taxon>
        <taxon>Neoptera</taxon>
        <taxon>Endopterygota</taxon>
        <taxon>Lepidoptera</taxon>
        <taxon>Glossata</taxon>
        <taxon>Ditrysia</taxon>
        <taxon>Bombycoidea</taxon>
        <taxon>Lasiocampidae</taxon>
        <taxon>Dendrolimus</taxon>
    </lineage>
</organism>